<protein>
    <submittedName>
        <fullName evidence="3">Cortactin-binding protein</fullName>
    </submittedName>
</protein>
<accession>K0KM15</accession>
<evidence type="ECO:0000313" key="4">
    <source>
        <dbReference type="Proteomes" id="UP000009328"/>
    </source>
</evidence>
<keyword evidence="1" id="KW-0175">Coiled coil</keyword>
<reference evidence="3 4" key="1">
    <citation type="journal article" date="2012" name="Eukaryot. Cell">
        <title>Draft genome sequence of Wickerhamomyces ciferrii NRRL Y-1031 F-60-10.</title>
        <authorList>
            <person name="Schneider J."/>
            <person name="Andrea H."/>
            <person name="Blom J."/>
            <person name="Jaenicke S."/>
            <person name="Ruckert C."/>
            <person name="Schorsch C."/>
            <person name="Szczepanowski R."/>
            <person name="Farwick M."/>
            <person name="Goesmann A."/>
            <person name="Puhler A."/>
            <person name="Schaffer S."/>
            <person name="Tauch A."/>
            <person name="Kohler T."/>
            <person name="Brinkrolf K."/>
        </authorList>
    </citation>
    <scope>NUCLEOTIDE SEQUENCE [LARGE SCALE GENOMIC DNA]</scope>
    <source>
        <strain evidence="4">ATCC 14091 / BCRC 22168 / CBS 111 / JCM 3599 / NBRC 0793 / NRRL Y-1031 F-60-10</strain>
    </source>
</reference>
<dbReference type="HOGENOM" id="CLU_1129825_0_0_1"/>
<evidence type="ECO:0000313" key="3">
    <source>
        <dbReference type="EMBL" id="CCH43247.1"/>
    </source>
</evidence>
<proteinExistence type="predicted"/>
<dbReference type="InParanoid" id="K0KM15"/>
<dbReference type="AlphaFoldDB" id="K0KM15"/>
<evidence type="ECO:0000256" key="1">
    <source>
        <dbReference type="SAM" id="Coils"/>
    </source>
</evidence>
<comment type="caution">
    <text evidence="3">The sequence shown here is derived from an EMBL/GenBank/DDBJ whole genome shotgun (WGS) entry which is preliminary data.</text>
</comment>
<dbReference type="EMBL" id="CAIF01000073">
    <property type="protein sequence ID" value="CCH43247.1"/>
    <property type="molecule type" value="Genomic_DNA"/>
</dbReference>
<evidence type="ECO:0000256" key="2">
    <source>
        <dbReference type="SAM" id="MobiDB-lite"/>
    </source>
</evidence>
<dbReference type="Proteomes" id="UP000009328">
    <property type="component" value="Unassembled WGS sequence"/>
</dbReference>
<gene>
    <name evidence="3" type="ORF">BN7_2794</name>
</gene>
<keyword evidence="4" id="KW-1185">Reference proteome</keyword>
<name>K0KM15_WICCF</name>
<organism evidence="3 4">
    <name type="scientific">Wickerhamomyces ciferrii (strain ATCC 14091 / BCRC 22168 / CBS 111 / JCM 3599 / NBRC 0793 / NRRL Y-1031 F-60-10)</name>
    <name type="common">Yeast</name>
    <name type="synonym">Pichia ciferrii</name>
    <dbReference type="NCBI Taxonomy" id="1206466"/>
    <lineage>
        <taxon>Eukaryota</taxon>
        <taxon>Fungi</taxon>
        <taxon>Dikarya</taxon>
        <taxon>Ascomycota</taxon>
        <taxon>Saccharomycotina</taxon>
        <taxon>Saccharomycetes</taxon>
        <taxon>Phaffomycetales</taxon>
        <taxon>Wickerhamomycetaceae</taxon>
        <taxon>Wickerhamomyces</taxon>
    </lineage>
</organism>
<feature type="region of interest" description="Disordered" evidence="2">
    <location>
        <begin position="89"/>
        <end position="151"/>
    </location>
</feature>
<feature type="coiled-coil region" evidence="1">
    <location>
        <begin position="27"/>
        <end position="54"/>
    </location>
</feature>
<feature type="compositionally biased region" description="Low complexity" evidence="2">
    <location>
        <begin position="136"/>
        <end position="151"/>
    </location>
</feature>
<sequence length="246" mass="28873">MNTAQIDLENLFSDPKNMPEFIPDYSIDEIDQALNDALAEINQNQEEILGVKDEPNKKRINDEELINENFKFQKHNEFNELELNIKPLSPESLHSDTSLVNSPRHDETKPSNLHTHQSQSQSQQPPQLALPKIHKQSQSQQHLQLQQQQSQIEKISNNFQKQQEQFHLEKNQLIEKSNKDQATIKNLQSLLIESEKNYKNLSCKFQDKSKDYEYLIKELHNSEMKRIELMDENNHLKKCVSSLTFK</sequence>
<feature type="compositionally biased region" description="Low complexity" evidence="2">
    <location>
        <begin position="117"/>
        <end position="127"/>
    </location>
</feature>